<name>A0ABD2N593_9CUCU</name>
<dbReference type="InterPro" id="IPR024460">
    <property type="entry name" value="Protamine-like"/>
</dbReference>
<feature type="region of interest" description="Disordered" evidence="1">
    <location>
        <begin position="94"/>
        <end position="138"/>
    </location>
</feature>
<feature type="compositionally biased region" description="Low complexity" evidence="1">
    <location>
        <begin position="94"/>
        <end position="108"/>
    </location>
</feature>
<gene>
    <name evidence="2" type="ORF">HHI36_015276</name>
</gene>
<dbReference type="GO" id="GO:0005634">
    <property type="term" value="C:nucleus"/>
    <property type="evidence" value="ECO:0007669"/>
    <property type="project" value="UniProtKB-ARBA"/>
</dbReference>
<dbReference type="InterPro" id="IPR036910">
    <property type="entry name" value="HMG_box_dom_sf"/>
</dbReference>
<feature type="compositionally biased region" description="Basic residues" evidence="1">
    <location>
        <begin position="23"/>
        <end position="35"/>
    </location>
</feature>
<feature type="compositionally biased region" description="Polar residues" evidence="1">
    <location>
        <begin position="127"/>
        <end position="138"/>
    </location>
</feature>
<dbReference type="Pfam" id="PF06382">
    <property type="entry name" value="Protamine_like"/>
    <property type="match status" value="1"/>
</dbReference>
<dbReference type="EMBL" id="JABFTP020000062">
    <property type="protein sequence ID" value="KAL3273850.1"/>
    <property type="molecule type" value="Genomic_DNA"/>
</dbReference>
<sequence>MSQNSCGKSDKQISQKLIPAKSCARKSKKRRRKGKITKNPFFNFLRFFRMKHRDWTVPRIAVEGAKCWCSLTEAEKKKFYKQAHQAFLRSMRIAMGGRSGRSSRCSSVGRKKRTRRANSCPRKSRSKSLSVKGCSSCN</sequence>
<keyword evidence="3" id="KW-1185">Reference proteome</keyword>
<evidence type="ECO:0000313" key="3">
    <source>
        <dbReference type="Proteomes" id="UP001516400"/>
    </source>
</evidence>
<accession>A0ABD2N593</accession>
<proteinExistence type="predicted"/>
<feature type="region of interest" description="Disordered" evidence="1">
    <location>
        <begin position="1"/>
        <end position="35"/>
    </location>
</feature>
<dbReference type="AlphaFoldDB" id="A0ABD2N593"/>
<reference evidence="2 3" key="1">
    <citation type="journal article" date="2021" name="BMC Biol.">
        <title>Horizontally acquired antibacterial genes associated with adaptive radiation of ladybird beetles.</title>
        <authorList>
            <person name="Li H.S."/>
            <person name="Tang X.F."/>
            <person name="Huang Y.H."/>
            <person name="Xu Z.Y."/>
            <person name="Chen M.L."/>
            <person name="Du X.Y."/>
            <person name="Qiu B.Y."/>
            <person name="Chen P.T."/>
            <person name="Zhang W."/>
            <person name="Slipinski A."/>
            <person name="Escalona H.E."/>
            <person name="Waterhouse R.M."/>
            <person name="Zwick A."/>
            <person name="Pang H."/>
        </authorList>
    </citation>
    <scope>NUCLEOTIDE SEQUENCE [LARGE SCALE GENOMIC DNA]</scope>
    <source>
        <strain evidence="2">SYSU2018</strain>
    </source>
</reference>
<dbReference type="Gene3D" id="1.10.30.10">
    <property type="entry name" value="High mobility group box domain"/>
    <property type="match status" value="1"/>
</dbReference>
<dbReference type="SUPFAM" id="SSF47095">
    <property type="entry name" value="HMG-box"/>
    <property type="match status" value="1"/>
</dbReference>
<feature type="compositionally biased region" description="Basic residues" evidence="1">
    <location>
        <begin position="109"/>
        <end position="126"/>
    </location>
</feature>
<organism evidence="2 3">
    <name type="scientific">Cryptolaemus montrouzieri</name>
    <dbReference type="NCBI Taxonomy" id="559131"/>
    <lineage>
        <taxon>Eukaryota</taxon>
        <taxon>Metazoa</taxon>
        <taxon>Ecdysozoa</taxon>
        <taxon>Arthropoda</taxon>
        <taxon>Hexapoda</taxon>
        <taxon>Insecta</taxon>
        <taxon>Pterygota</taxon>
        <taxon>Neoptera</taxon>
        <taxon>Endopterygota</taxon>
        <taxon>Coleoptera</taxon>
        <taxon>Polyphaga</taxon>
        <taxon>Cucujiformia</taxon>
        <taxon>Coccinelloidea</taxon>
        <taxon>Coccinellidae</taxon>
        <taxon>Scymninae</taxon>
        <taxon>Scymnini</taxon>
        <taxon>Cryptolaemus</taxon>
    </lineage>
</organism>
<evidence type="ECO:0000313" key="2">
    <source>
        <dbReference type="EMBL" id="KAL3273850.1"/>
    </source>
</evidence>
<evidence type="ECO:0000256" key="1">
    <source>
        <dbReference type="SAM" id="MobiDB-lite"/>
    </source>
</evidence>
<evidence type="ECO:0008006" key="4">
    <source>
        <dbReference type="Google" id="ProtNLM"/>
    </source>
</evidence>
<dbReference type="Proteomes" id="UP001516400">
    <property type="component" value="Unassembled WGS sequence"/>
</dbReference>
<comment type="caution">
    <text evidence="2">The sequence shown here is derived from an EMBL/GenBank/DDBJ whole genome shotgun (WGS) entry which is preliminary data.</text>
</comment>
<protein>
    <recommendedName>
        <fullName evidence="4">Protamine</fullName>
    </recommendedName>
</protein>